<proteinExistence type="predicted"/>
<accession>A0AC61QRB3</accession>
<name>A0AC61QRB3_9BACT</name>
<sequence>MFLKNETNNKKSKEPSQGQLNDKTPFKFLPKFKPCKRAQSSNGKDDYIYYCTLDETTNKYVRHKIMLNRYKKGRERDMMAAQLSAQVFNMFFKAEAADALSLRRSATVAKVIGLYSRYIASMAEKGHMKWKTKVDYFSRISILSEYIEDRRLSELEIGRVDTSFFVDFLDYVFLDRVNSSTTRNNYRTWCSAFCSWLVERNYLDSNPIAGIRALPEKKKFREPLSTADIRKLSEHLRITDKRFLLACMFEYYEMIRPIELVQIRIRDISMSDLTLFVPSSVSKNNRDGLIALNENVARLLVELEVFDYPDSFFLFGKDMQPSNMMARSDIFRKKFEELRHVLCFPMTYQFYSLKDSGIRDLSNACGVVTAKEQARHTDISTTNRYLVGKDGNVDDVTKHFNGFM</sequence>
<evidence type="ECO:0000313" key="2">
    <source>
        <dbReference type="Proteomes" id="UP000308886"/>
    </source>
</evidence>
<protein>
    <submittedName>
        <fullName evidence="1">Site-specific integrase</fullName>
    </submittedName>
</protein>
<dbReference type="Proteomes" id="UP000308886">
    <property type="component" value="Unassembled WGS sequence"/>
</dbReference>
<keyword evidence="2" id="KW-1185">Reference proteome</keyword>
<evidence type="ECO:0000313" key="1">
    <source>
        <dbReference type="EMBL" id="TGX82616.1"/>
    </source>
</evidence>
<comment type="caution">
    <text evidence="1">The sequence shown here is derived from an EMBL/GenBank/DDBJ whole genome shotgun (WGS) entry which is preliminary data.</text>
</comment>
<gene>
    <name evidence="1" type="ORF">E5358_06095</name>
</gene>
<organism evidence="1 2">
    <name type="scientific">Palleniella muris</name>
    <dbReference type="NCBI Taxonomy" id="3038145"/>
    <lineage>
        <taxon>Bacteria</taxon>
        <taxon>Pseudomonadati</taxon>
        <taxon>Bacteroidota</taxon>
        <taxon>Bacteroidia</taxon>
        <taxon>Bacteroidales</taxon>
        <taxon>Prevotellaceae</taxon>
        <taxon>Palleniella</taxon>
    </lineage>
</organism>
<reference evidence="1" key="1">
    <citation type="submission" date="2019-04" db="EMBL/GenBank/DDBJ databases">
        <title>Microbes associate with the intestines of laboratory mice.</title>
        <authorList>
            <person name="Navarre W."/>
            <person name="Wong E."/>
            <person name="Huang K."/>
            <person name="Tropini C."/>
            <person name="Ng K."/>
            <person name="Yu B."/>
        </authorList>
    </citation>
    <scope>NUCLEOTIDE SEQUENCE</scope>
    <source>
        <strain evidence="1">NM73_A23</strain>
    </source>
</reference>
<dbReference type="EMBL" id="SRZC01000008">
    <property type="protein sequence ID" value="TGX82616.1"/>
    <property type="molecule type" value="Genomic_DNA"/>
</dbReference>